<proteinExistence type="predicted"/>
<dbReference type="Pfam" id="PF04015">
    <property type="entry name" value="DUF362"/>
    <property type="match status" value="1"/>
</dbReference>
<evidence type="ECO:0000259" key="1">
    <source>
        <dbReference type="Pfam" id="PF04015"/>
    </source>
</evidence>
<keyword evidence="3" id="KW-1185">Reference proteome</keyword>
<dbReference type="Proteomes" id="UP000008631">
    <property type="component" value="Chromosome"/>
</dbReference>
<dbReference type="OrthoDB" id="263580at2"/>
<gene>
    <name evidence="2" type="ordered locus">Isop_0599</name>
</gene>
<dbReference type="RefSeq" id="WP_013563481.1">
    <property type="nucleotide sequence ID" value="NC_014962.1"/>
</dbReference>
<dbReference type="STRING" id="575540.Isop_0599"/>
<reference evidence="2 3" key="2">
    <citation type="journal article" date="2011" name="Stand. Genomic Sci.">
        <title>Complete genome sequence of Isosphaera pallida type strain (IS1B).</title>
        <authorList>
            <consortium name="US DOE Joint Genome Institute (JGI-PGF)"/>
            <person name="Goker M."/>
            <person name="Cleland D."/>
            <person name="Saunders E."/>
            <person name="Lapidus A."/>
            <person name="Nolan M."/>
            <person name="Lucas S."/>
            <person name="Hammon N."/>
            <person name="Deshpande S."/>
            <person name="Cheng J.F."/>
            <person name="Tapia R."/>
            <person name="Han C."/>
            <person name="Goodwin L."/>
            <person name="Pitluck S."/>
            <person name="Liolios K."/>
            <person name="Pagani I."/>
            <person name="Ivanova N."/>
            <person name="Mavromatis K."/>
            <person name="Pati A."/>
            <person name="Chen A."/>
            <person name="Palaniappan K."/>
            <person name="Land M."/>
            <person name="Hauser L."/>
            <person name="Chang Y.J."/>
            <person name="Jeffries C.D."/>
            <person name="Detter J.C."/>
            <person name="Beck B."/>
            <person name="Woyke T."/>
            <person name="Bristow J."/>
            <person name="Eisen J.A."/>
            <person name="Markowitz V."/>
            <person name="Hugenholtz P."/>
            <person name="Kyrpides N.C."/>
            <person name="Klenk H.P."/>
        </authorList>
    </citation>
    <scope>NUCLEOTIDE SEQUENCE [LARGE SCALE GENOMIC DNA]</scope>
    <source>
        <strain evidence="3">ATCC 43644 / DSM 9630 / IS1B</strain>
    </source>
</reference>
<accession>E8R074</accession>
<dbReference type="AlphaFoldDB" id="E8R074"/>
<organism evidence="2 3">
    <name type="scientific">Isosphaera pallida (strain ATCC 43644 / DSM 9630 / IS1B)</name>
    <dbReference type="NCBI Taxonomy" id="575540"/>
    <lineage>
        <taxon>Bacteria</taxon>
        <taxon>Pseudomonadati</taxon>
        <taxon>Planctomycetota</taxon>
        <taxon>Planctomycetia</taxon>
        <taxon>Isosphaerales</taxon>
        <taxon>Isosphaeraceae</taxon>
        <taxon>Isosphaera</taxon>
    </lineage>
</organism>
<dbReference type="InterPro" id="IPR007160">
    <property type="entry name" value="DUF362"/>
</dbReference>
<feature type="domain" description="DUF362" evidence="1">
    <location>
        <begin position="48"/>
        <end position="310"/>
    </location>
</feature>
<dbReference type="HOGENOM" id="CLU_651772_0_0_0"/>
<reference key="1">
    <citation type="submission" date="2010-11" db="EMBL/GenBank/DDBJ databases">
        <title>The complete sequence of chromosome of Isophaera pallida ATCC 43644.</title>
        <authorList>
            <consortium name="US DOE Joint Genome Institute (JGI-PGF)"/>
            <person name="Lucas S."/>
            <person name="Copeland A."/>
            <person name="Lapidus A."/>
            <person name="Bruce D."/>
            <person name="Goodwin L."/>
            <person name="Pitluck S."/>
            <person name="Kyrpides N."/>
            <person name="Mavromatis K."/>
            <person name="Pagani I."/>
            <person name="Ivanova N."/>
            <person name="Saunders E."/>
            <person name="Brettin T."/>
            <person name="Detter J.C."/>
            <person name="Han C."/>
            <person name="Tapia R."/>
            <person name="Land M."/>
            <person name="Hauser L."/>
            <person name="Markowitz V."/>
            <person name="Cheng J.-F."/>
            <person name="Hugenholtz P."/>
            <person name="Woyke T."/>
            <person name="Wu D."/>
            <person name="Eisen J.A."/>
        </authorList>
    </citation>
    <scope>NUCLEOTIDE SEQUENCE</scope>
    <source>
        <strain>ATCC 43644</strain>
    </source>
</reference>
<dbReference type="eggNOG" id="COG2006">
    <property type="taxonomic scope" value="Bacteria"/>
</dbReference>
<evidence type="ECO:0000313" key="3">
    <source>
        <dbReference type="Proteomes" id="UP000008631"/>
    </source>
</evidence>
<sequence>MRPADPQLAANRSKVALVRSQRRRGAIAEALGLIQPELARRLRPGQPILVKINLVSHRRQAPSTHRDALSATLDALLAANGGAPITVAEGATDAPAGWRRFGHDRETALRPVRFFDLNHDEHNWIELPLRAIDGSLRKARVSQTVVEAPFRVSVALMKTHMTAGVTFGIKNMLSAIHPLDRVQMHGYEGGTTTGTRGWRGAVRAFLKRDDVLVRQLTRGLGRVRTLVNICTGRLGPNAYERLSPADRAFLKSVAAMHENLARLAALTAPHLTVLDGFEAMHGEGPRQGTPIRLGVALAGTDPVAVDAVAAAVMGFDPLQIGYLAEAQTRGLGWAQLDQIDLVGDPLESVRHPCRPHSCHFVQPFWRKVSESWFYPDMLLSNSSQTPAPLDHLPTLRGPHRVEAVVSDTDIAPHTPSRTAQP</sequence>
<dbReference type="InParanoid" id="E8R074"/>
<dbReference type="KEGG" id="ipa:Isop_0599"/>
<protein>
    <recommendedName>
        <fullName evidence="1">DUF362 domain-containing protein</fullName>
    </recommendedName>
</protein>
<dbReference type="EMBL" id="CP002353">
    <property type="protein sequence ID" value="ADV61192.1"/>
    <property type="molecule type" value="Genomic_DNA"/>
</dbReference>
<name>E8R074_ISOPI</name>
<evidence type="ECO:0000313" key="2">
    <source>
        <dbReference type="EMBL" id="ADV61192.1"/>
    </source>
</evidence>